<accession>A0AAN8L0U9</accession>
<dbReference type="EMBL" id="JAGTTL010000025">
    <property type="protein sequence ID" value="KAK6302612.1"/>
    <property type="molecule type" value="Genomic_DNA"/>
</dbReference>
<dbReference type="GO" id="GO:0046872">
    <property type="term" value="F:metal ion binding"/>
    <property type="evidence" value="ECO:0007669"/>
    <property type="project" value="InterPro"/>
</dbReference>
<evidence type="ECO:0000313" key="13">
    <source>
        <dbReference type="Proteomes" id="UP001356427"/>
    </source>
</evidence>
<dbReference type="SUPFAM" id="SSF55008">
    <property type="entry name" value="HMA, heavy metal-associated domain"/>
    <property type="match status" value="1"/>
</dbReference>
<feature type="region of interest" description="Disordered" evidence="11">
    <location>
        <begin position="26"/>
        <end position="76"/>
    </location>
</feature>
<comment type="caution">
    <text evidence="12">The sequence shown here is derived from an EMBL/GenBank/DDBJ whole genome shotgun (WGS) entry which is preliminary data.</text>
</comment>
<dbReference type="InterPro" id="IPR016024">
    <property type="entry name" value="ARM-type_fold"/>
</dbReference>
<feature type="region of interest" description="Disordered" evidence="11">
    <location>
        <begin position="403"/>
        <end position="423"/>
    </location>
</feature>
<dbReference type="Pfam" id="PF00514">
    <property type="entry name" value="Arm"/>
    <property type="match status" value="1"/>
</dbReference>
<reference evidence="12 13" key="1">
    <citation type="submission" date="2021-04" db="EMBL/GenBank/DDBJ databases">
        <authorList>
            <person name="De Guttry C."/>
            <person name="Zahm M."/>
            <person name="Klopp C."/>
            <person name="Cabau C."/>
            <person name="Louis A."/>
            <person name="Berthelot C."/>
            <person name="Parey E."/>
            <person name="Roest Crollius H."/>
            <person name="Montfort J."/>
            <person name="Robinson-Rechavi M."/>
            <person name="Bucao C."/>
            <person name="Bouchez O."/>
            <person name="Gislard M."/>
            <person name="Lluch J."/>
            <person name="Milhes M."/>
            <person name="Lampietro C."/>
            <person name="Lopez Roques C."/>
            <person name="Donnadieu C."/>
            <person name="Braasch I."/>
            <person name="Desvignes T."/>
            <person name="Postlethwait J."/>
            <person name="Bobe J."/>
            <person name="Wedekind C."/>
            <person name="Guiguen Y."/>
        </authorList>
    </citation>
    <scope>NUCLEOTIDE SEQUENCE [LARGE SCALE GENOMIC DNA]</scope>
    <source>
        <strain evidence="12">Cs_M1</strain>
        <tissue evidence="12">Blood</tissue>
    </source>
</reference>
<evidence type="ECO:0000256" key="3">
    <source>
        <dbReference type="ARBA" id="ARBA00013732"/>
    </source>
</evidence>
<proteinExistence type="predicted"/>
<comment type="subcellular location">
    <subcellularLocation>
        <location evidence="2">Cytoplasm</location>
    </subcellularLocation>
    <subcellularLocation>
        <location evidence="1">Mitochondrion outer membrane</location>
    </subcellularLocation>
</comment>
<keyword evidence="13" id="KW-1185">Reference proteome</keyword>
<keyword evidence="6" id="KW-0496">Mitochondrion</keyword>
<feature type="region of interest" description="Disordered" evidence="11">
    <location>
        <begin position="123"/>
        <end position="156"/>
    </location>
</feature>
<evidence type="ECO:0000313" key="12">
    <source>
        <dbReference type="EMBL" id="KAK6302612.1"/>
    </source>
</evidence>
<feature type="repeat" description="ARM" evidence="10">
    <location>
        <begin position="201"/>
        <end position="243"/>
    </location>
</feature>
<evidence type="ECO:0000256" key="1">
    <source>
        <dbReference type="ARBA" id="ARBA00004294"/>
    </source>
</evidence>
<dbReference type="InterPro" id="IPR016617">
    <property type="entry name" value="ARMC1"/>
</dbReference>
<organism evidence="12 13">
    <name type="scientific">Coregonus suidteri</name>
    <dbReference type="NCBI Taxonomy" id="861788"/>
    <lineage>
        <taxon>Eukaryota</taxon>
        <taxon>Metazoa</taxon>
        <taxon>Chordata</taxon>
        <taxon>Craniata</taxon>
        <taxon>Vertebrata</taxon>
        <taxon>Euteleostomi</taxon>
        <taxon>Actinopterygii</taxon>
        <taxon>Neopterygii</taxon>
        <taxon>Teleostei</taxon>
        <taxon>Protacanthopterygii</taxon>
        <taxon>Salmoniformes</taxon>
        <taxon>Salmonidae</taxon>
        <taxon>Coregoninae</taxon>
        <taxon>Coregonus</taxon>
    </lineage>
</organism>
<comment type="function">
    <text evidence="8">In association with mitochondrial contact site and cristae organizing system (MICOS) complex components and mitochondrial outer membrane sorting assembly machinery (SAM) complex components may regulate mitochondrial dynamics playing a role in determining mitochondrial length, distribution and motility.</text>
</comment>
<dbReference type="InterPro" id="IPR000225">
    <property type="entry name" value="Armadillo"/>
</dbReference>
<dbReference type="Proteomes" id="UP001356427">
    <property type="component" value="Unassembled WGS sequence"/>
</dbReference>
<dbReference type="InterPro" id="IPR011989">
    <property type="entry name" value="ARM-like"/>
</dbReference>
<sequence>MGTALEDLLEAVETHQNTEALLKGSQAEGTEGHPHHRIPRNDSQWVQGAADPQRDCWGRAEPPPTTPGRWRPKKVSRQQGELREVLLLPRHYAGTVLQLAHTHLLLAHLGMEKTRERIAAGDEEGRGRLSQLPRVSNHCPKSTLRKPAGHGHSGNPVDSVLHGSVRRSIMSGEPDALAVVNQLRDLAADPMNRRAIVQDQGCLPGLILFLDHPNPQVVYSALLAVRYLTECHQNREKLRGELGMMLSLQNVMQKTTTPGETKLLASEIYELLQASNSEDAGKPEEGPSCRRKAQFFLGSTNKRAKTVVLHIDGLDDSSRRSICEEALLKIRGVISITFQMAVKRCIIRIRSDLKAEALGSAIASTEVMKAQQVVRGKDGNEVIIPFPEDGSVAVEQNVDLPDYLPEEESPSQEPDKAVTRVGTGQDGAGWLGTAANFLSRSFYW</sequence>
<dbReference type="InterPro" id="IPR036163">
    <property type="entry name" value="HMA_dom_sf"/>
</dbReference>
<dbReference type="AlphaFoldDB" id="A0AAN8L0U9"/>
<gene>
    <name evidence="12" type="ORF">J4Q44_G00269670</name>
</gene>
<dbReference type="SUPFAM" id="SSF48371">
    <property type="entry name" value="ARM repeat"/>
    <property type="match status" value="1"/>
</dbReference>
<name>A0AAN8L0U9_9TELE</name>
<protein>
    <recommendedName>
        <fullName evidence="3">Armadillo repeat-containing protein 1</fullName>
    </recommendedName>
</protein>
<evidence type="ECO:0000256" key="10">
    <source>
        <dbReference type="PROSITE-ProRule" id="PRU00259"/>
    </source>
</evidence>
<dbReference type="GO" id="GO:0005741">
    <property type="term" value="C:mitochondrial outer membrane"/>
    <property type="evidence" value="ECO:0007669"/>
    <property type="project" value="UniProtKB-SubCell"/>
</dbReference>
<evidence type="ECO:0000256" key="5">
    <source>
        <dbReference type="ARBA" id="ARBA00022787"/>
    </source>
</evidence>
<evidence type="ECO:0000256" key="2">
    <source>
        <dbReference type="ARBA" id="ARBA00004496"/>
    </source>
</evidence>
<evidence type="ECO:0000256" key="4">
    <source>
        <dbReference type="ARBA" id="ARBA00022490"/>
    </source>
</evidence>
<evidence type="ECO:0000256" key="7">
    <source>
        <dbReference type="ARBA" id="ARBA00023136"/>
    </source>
</evidence>
<evidence type="ECO:0000256" key="6">
    <source>
        <dbReference type="ARBA" id="ARBA00023128"/>
    </source>
</evidence>
<keyword evidence="4" id="KW-0963">Cytoplasm</keyword>
<dbReference type="PANTHER" id="PTHR46840:SF1">
    <property type="entry name" value="ARMADILLO REPEAT-CONTAINING PROTEIN 1"/>
    <property type="match status" value="1"/>
</dbReference>
<keyword evidence="5" id="KW-1000">Mitochondrion outer membrane</keyword>
<dbReference type="PANTHER" id="PTHR46840">
    <property type="entry name" value="ARMADILLO REPEAT-CONTAINING PROTEIN 1"/>
    <property type="match status" value="1"/>
</dbReference>
<dbReference type="Gene3D" id="1.25.10.10">
    <property type="entry name" value="Leucine-rich Repeat Variant"/>
    <property type="match status" value="1"/>
</dbReference>
<comment type="subunit">
    <text evidence="9">Interacts with mitochondrial contact site and cristae organizing system (MICOS) complex components IMMT/MIC60 and MICOS10/MIC10. Interacts with mitochondrial outer membrane sorting assembly machinery (SAM) complex components SAMM50 and MTX1.</text>
</comment>
<keyword evidence="7" id="KW-0472">Membrane</keyword>
<dbReference type="PROSITE" id="PS50176">
    <property type="entry name" value="ARM_REPEAT"/>
    <property type="match status" value="1"/>
</dbReference>
<evidence type="ECO:0000256" key="11">
    <source>
        <dbReference type="SAM" id="MobiDB-lite"/>
    </source>
</evidence>
<evidence type="ECO:0000256" key="8">
    <source>
        <dbReference type="ARBA" id="ARBA00023764"/>
    </source>
</evidence>
<evidence type="ECO:0000256" key="9">
    <source>
        <dbReference type="ARBA" id="ARBA00046478"/>
    </source>
</evidence>